<evidence type="ECO:0000313" key="4">
    <source>
        <dbReference type="WBParaSite" id="HPBE_0000030301-mRNA-1"/>
    </source>
</evidence>
<gene>
    <name evidence="2" type="ORF">HPBE_LOCUS304</name>
</gene>
<evidence type="ECO:0000313" key="2">
    <source>
        <dbReference type="EMBL" id="VDO18686.1"/>
    </source>
</evidence>
<keyword evidence="1" id="KW-1133">Transmembrane helix</keyword>
<name>A0A183F2F4_HELPZ</name>
<dbReference type="OrthoDB" id="5865528at2759"/>
<keyword evidence="1" id="KW-0812">Transmembrane</keyword>
<organism evidence="3 4">
    <name type="scientific">Heligmosomoides polygyrus</name>
    <name type="common">Parasitic roundworm</name>
    <dbReference type="NCBI Taxonomy" id="6339"/>
    <lineage>
        <taxon>Eukaryota</taxon>
        <taxon>Metazoa</taxon>
        <taxon>Ecdysozoa</taxon>
        <taxon>Nematoda</taxon>
        <taxon>Chromadorea</taxon>
        <taxon>Rhabditida</taxon>
        <taxon>Rhabditina</taxon>
        <taxon>Rhabditomorpha</taxon>
        <taxon>Strongyloidea</taxon>
        <taxon>Heligmosomidae</taxon>
        <taxon>Heligmosomoides</taxon>
    </lineage>
</organism>
<accession>A0A3P7TC02</accession>
<dbReference type="Proteomes" id="UP000050761">
    <property type="component" value="Unassembled WGS sequence"/>
</dbReference>
<reference evidence="2 3" key="1">
    <citation type="submission" date="2018-11" db="EMBL/GenBank/DDBJ databases">
        <authorList>
            <consortium name="Pathogen Informatics"/>
        </authorList>
    </citation>
    <scope>NUCLEOTIDE SEQUENCE [LARGE SCALE GENOMIC DNA]</scope>
</reference>
<dbReference type="WBParaSite" id="HPBE_0000030301-mRNA-1">
    <property type="protein sequence ID" value="HPBE_0000030301-mRNA-1"/>
    <property type="gene ID" value="HPBE_0000030301"/>
</dbReference>
<reference evidence="4" key="2">
    <citation type="submission" date="2019-09" db="UniProtKB">
        <authorList>
            <consortium name="WormBaseParasite"/>
        </authorList>
    </citation>
    <scope>IDENTIFICATION</scope>
</reference>
<evidence type="ECO:0000256" key="1">
    <source>
        <dbReference type="SAM" id="Phobius"/>
    </source>
</evidence>
<dbReference type="EMBL" id="UZAH01000193">
    <property type="protein sequence ID" value="VDO18686.1"/>
    <property type="molecule type" value="Genomic_DNA"/>
</dbReference>
<proteinExistence type="predicted"/>
<dbReference type="AlphaFoldDB" id="A0A183F2F4"/>
<evidence type="ECO:0000313" key="3">
    <source>
        <dbReference type="Proteomes" id="UP000050761"/>
    </source>
</evidence>
<accession>A0A183F2F4</accession>
<sequence length="80" mass="9422">MIMLVLLYFMYKRGEDFTLGKSGFMTGAVDLVSSYRIIVIHLVQIYYWHKMKRSRAAKTQNISLSQNTEDHFKAMNAIWN</sequence>
<feature type="transmembrane region" description="Helical" evidence="1">
    <location>
        <begin position="24"/>
        <end position="48"/>
    </location>
</feature>
<keyword evidence="3" id="KW-1185">Reference proteome</keyword>
<protein>
    <submittedName>
        <fullName evidence="4">7TM_GPCR_Srx domain-containing protein</fullName>
    </submittedName>
</protein>
<keyword evidence="1" id="KW-0472">Membrane</keyword>